<evidence type="ECO:0000259" key="3">
    <source>
        <dbReference type="Pfam" id="PF16220"/>
    </source>
</evidence>
<dbReference type="InterPro" id="IPR012373">
    <property type="entry name" value="Ferrdict_sens_TM"/>
</dbReference>
<organism evidence="4 5">
    <name type="scientific">Herbaspirillum frisingense GSF30</name>
    <dbReference type="NCBI Taxonomy" id="864073"/>
    <lineage>
        <taxon>Bacteria</taxon>
        <taxon>Pseudomonadati</taxon>
        <taxon>Pseudomonadota</taxon>
        <taxon>Betaproteobacteria</taxon>
        <taxon>Burkholderiales</taxon>
        <taxon>Oxalobacteraceae</taxon>
        <taxon>Herbaspirillum</taxon>
    </lineage>
</organism>
<sequence length="349" mass="38395">MPASPPASSNTPAVDPLVLDQAIAWLVRLRADAGRHGVDAHLQAQIEHWCRADPCHAQVWRDLMAAEEQFQRLVALPVPAGQWQGPLKRLSRSRQARQSRRRWLGGVALGLGGLAVASLAARQAGLLDLPELLQADGYTTATGAQRRLSLSDGTHLALNTDSHIQVRFDEEQRLLVLRQGEIFVDTGKDAQAAQYRPLRVRTGQALLQALGTRFDVRQQAQSTRLTVIEGQVAVQTASGMREVIFPGEMVEIDAQGQLARQAIVTAAMDPTAWLEQTLVARQMRLDDLLAEMARYRHGWLLCDPAVADLRVSGVFQLQDSDAALDSLARTLPVVVQRRTRFWVRLAAAG</sequence>
<comment type="caution">
    <text evidence="4">The sequence shown here is derived from an EMBL/GenBank/DDBJ whole genome shotgun (WGS) entry which is preliminary data.</text>
</comment>
<dbReference type="Pfam" id="PF16220">
    <property type="entry name" value="DUF4880"/>
    <property type="match status" value="1"/>
</dbReference>
<gene>
    <name evidence="4" type="ORF">HFRIS_005273</name>
</gene>
<feature type="domain" description="FecR protein" evidence="2">
    <location>
        <begin position="138"/>
        <end position="232"/>
    </location>
</feature>
<feature type="transmembrane region" description="Helical" evidence="1">
    <location>
        <begin position="103"/>
        <end position="121"/>
    </location>
</feature>
<proteinExistence type="predicted"/>
<dbReference type="Pfam" id="PF04773">
    <property type="entry name" value="FecR"/>
    <property type="match status" value="1"/>
</dbReference>
<dbReference type="AlphaFoldDB" id="A0AAI9N4R3"/>
<keyword evidence="1" id="KW-0812">Transmembrane</keyword>
<reference evidence="4 5" key="1">
    <citation type="journal article" date="2013" name="Front. Microbiol.">
        <title>The genome of the endophytic bacterium H. frisingense GSF30(T) identifies diverse strategies in the Herbaspirillum genus to interact with plants.</title>
        <authorList>
            <person name="Straub D."/>
            <person name="Rothballer M."/>
            <person name="Hartmann A."/>
            <person name="Ludewig U."/>
        </authorList>
    </citation>
    <scope>NUCLEOTIDE SEQUENCE [LARGE SCALE GENOMIC DNA]</scope>
    <source>
        <strain evidence="4 5">GSF30</strain>
    </source>
</reference>
<feature type="domain" description="FecR N-terminal" evidence="3">
    <location>
        <begin position="20"/>
        <end position="63"/>
    </location>
</feature>
<name>A0AAI9N4R3_9BURK</name>
<dbReference type="PIRSF" id="PIRSF018266">
    <property type="entry name" value="FecR"/>
    <property type="match status" value="1"/>
</dbReference>
<dbReference type="Gene3D" id="3.55.50.30">
    <property type="match status" value="1"/>
</dbReference>
<evidence type="ECO:0000256" key="1">
    <source>
        <dbReference type="SAM" id="Phobius"/>
    </source>
</evidence>
<dbReference type="InterPro" id="IPR006860">
    <property type="entry name" value="FecR"/>
</dbReference>
<dbReference type="RefSeq" id="WP_006462212.1">
    <property type="nucleotide sequence ID" value="NZ_AEEC02000005.1"/>
</dbReference>
<dbReference type="PANTHER" id="PTHR30273">
    <property type="entry name" value="PERIPLASMIC SIGNAL SENSOR AND SIGMA FACTOR ACTIVATOR FECR-RELATED"/>
    <property type="match status" value="1"/>
</dbReference>
<dbReference type="GO" id="GO:0016989">
    <property type="term" value="F:sigma factor antagonist activity"/>
    <property type="evidence" value="ECO:0007669"/>
    <property type="project" value="TreeGrafter"/>
</dbReference>
<evidence type="ECO:0000313" key="5">
    <source>
        <dbReference type="Proteomes" id="UP000006772"/>
    </source>
</evidence>
<dbReference type="Gene3D" id="2.60.120.1440">
    <property type="match status" value="1"/>
</dbReference>
<accession>A0AAI9N4R3</accession>
<evidence type="ECO:0000313" key="4">
    <source>
        <dbReference type="EMBL" id="EOA05843.1"/>
    </source>
</evidence>
<protein>
    <submittedName>
        <fullName evidence="4">Fe2+-dicitrate sensor membrane protein</fullName>
    </submittedName>
</protein>
<dbReference type="InterPro" id="IPR032623">
    <property type="entry name" value="FecR_N"/>
</dbReference>
<dbReference type="PANTHER" id="PTHR30273:SF2">
    <property type="entry name" value="PROTEIN FECR"/>
    <property type="match status" value="1"/>
</dbReference>
<dbReference type="EMBL" id="AEEC02000005">
    <property type="protein sequence ID" value="EOA05843.1"/>
    <property type="molecule type" value="Genomic_DNA"/>
</dbReference>
<evidence type="ECO:0000259" key="2">
    <source>
        <dbReference type="Pfam" id="PF04773"/>
    </source>
</evidence>
<keyword evidence="1" id="KW-1133">Transmembrane helix</keyword>
<dbReference type="Proteomes" id="UP000006772">
    <property type="component" value="Unassembled WGS sequence"/>
</dbReference>
<keyword evidence="1" id="KW-0472">Membrane</keyword>